<accession>A0A537KVK3</accession>
<dbReference type="PROSITE" id="PS51831">
    <property type="entry name" value="HD"/>
    <property type="match status" value="1"/>
</dbReference>
<organism evidence="3 4">
    <name type="scientific">Candidatus Segetimicrobium genomatis</name>
    <dbReference type="NCBI Taxonomy" id="2569760"/>
    <lineage>
        <taxon>Bacteria</taxon>
        <taxon>Bacillati</taxon>
        <taxon>Candidatus Sysuimicrobiota</taxon>
        <taxon>Candidatus Sysuimicrobiia</taxon>
        <taxon>Candidatus Sysuimicrobiales</taxon>
        <taxon>Candidatus Segetimicrobiaceae</taxon>
        <taxon>Candidatus Segetimicrobium</taxon>
    </lineage>
</organism>
<evidence type="ECO:0000313" key="3">
    <source>
        <dbReference type="EMBL" id="TMI99769.1"/>
    </source>
</evidence>
<dbReference type="SUPFAM" id="SSF109604">
    <property type="entry name" value="HD-domain/PDEase-like"/>
    <property type="match status" value="1"/>
</dbReference>
<sequence>MGTAALVALPLASVMAERRSADQKTTDLHLQLRGQNALLELRVRERTRELEDAYFEMVERLAAAAEFRDDDTGEHAKRVGEMSAALASNLGLAADEVELIRRAAPLHDVGKIGIPDRILLKPGTLVPEEFELMKTHVKVGAGILSEARSDLLRLAEEIALTHHERWDGTGYPRGLKGEAIPLSGRIVAVADVFDAIISTRPYRKARSIEEAIDVIENGAGTQFDPKIVDALMAHLGQAPSGHFADAGRI</sequence>
<dbReference type="CDD" id="cd00077">
    <property type="entry name" value="HDc"/>
    <property type="match status" value="1"/>
</dbReference>
<dbReference type="InterPro" id="IPR003607">
    <property type="entry name" value="HD/PDEase_dom"/>
</dbReference>
<evidence type="ECO:0000259" key="2">
    <source>
        <dbReference type="PROSITE" id="PS51832"/>
    </source>
</evidence>
<proteinExistence type="predicted"/>
<comment type="caution">
    <text evidence="3">The sequence shown here is derived from an EMBL/GenBank/DDBJ whole genome shotgun (WGS) entry which is preliminary data.</text>
</comment>
<dbReference type="AlphaFoldDB" id="A0A537KVK3"/>
<protein>
    <submittedName>
        <fullName evidence="3">HD domain-containing protein</fullName>
    </submittedName>
</protein>
<dbReference type="PANTHER" id="PTHR45228">
    <property type="entry name" value="CYCLIC DI-GMP PHOSPHODIESTERASE TM_0186-RELATED"/>
    <property type="match status" value="1"/>
</dbReference>
<dbReference type="InterPro" id="IPR006674">
    <property type="entry name" value="HD_domain"/>
</dbReference>
<name>A0A537KVK3_9BACT</name>
<dbReference type="InterPro" id="IPR006675">
    <property type="entry name" value="HDIG_dom"/>
</dbReference>
<dbReference type="Pfam" id="PF13487">
    <property type="entry name" value="HD_5"/>
    <property type="match status" value="1"/>
</dbReference>
<feature type="domain" description="HD" evidence="1">
    <location>
        <begin position="72"/>
        <end position="196"/>
    </location>
</feature>
<reference evidence="3 4" key="1">
    <citation type="journal article" date="2019" name="Nat. Microbiol.">
        <title>Mediterranean grassland soil C-N compound turnover is dependent on rainfall and depth, and is mediated by genomically divergent microorganisms.</title>
        <authorList>
            <person name="Diamond S."/>
            <person name="Andeer P.F."/>
            <person name="Li Z."/>
            <person name="Crits-Christoph A."/>
            <person name="Burstein D."/>
            <person name="Anantharaman K."/>
            <person name="Lane K.R."/>
            <person name="Thomas B.C."/>
            <person name="Pan C."/>
            <person name="Northen T.R."/>
            <person name="Banfield J.F."/>
        </authorList>
    </citation>
    <scope>NUCLEOTIDE SEQUENCE [LARGE SCALE GENOMIC DNA]</scope>
    <source>
        <strain evidence="3">NP_4</strain>
    </source>
</reference>
<dbReference type="SMART" id="SM00471">
    <property type="entry name" value="HDc"/>
    <property type="match status" value="1"/>
</dbReference>
<dbReference type="Gene3D" id="1.10.3210.10">
    <property type="entry name" value="Hypothetical protein af1432"/>
    <property type="match status" value="1"/>
</dbReference>
<gene>
    <name evidence="3" type="ORF">E6H01_10655</name>
</gene>
<dbReference type="PROSITE" id="PS51832">
    <property type="entry name" value="HD_GYP"/>
    <property type="match status" value="1"/>
</dbReference>
<dbReference type="InterPro" id="IPR037522">
    <property type="entry name" value="HD_GYP_dom"/>
</dbReference>
<dbReference type="InterPro" id="IPR052020">
    <property type="entry name" value="Cyclic_di-GMP/3'3'-cGAMP_PDE"/>
</dbReference>
<evidence type="ECO:0000313" key="4">
    <source>
        <dbReference type="Proteomes" id="UP000319353"/>
    </source>
</evidence>
<evidence type="ECO:0000259" key="1">
    <source>
        <dbReference type="PROSITE" id="PS51831"/>
    </source>
</evidence>
<feature type="domain" description="HD-GYP" evidence="2">
    <location>
        <begin position="50"/>
        <end position="247"/>
    </location>
</feature>
<dbReference type="Proteomes" id="UP000319353">
    <property type="component" value="Unassembled WGS sequence"/>
</dbReference>
<dbReference type="NCBIfam" id="TIGR00277">
    <property type="entry name" value="HDIG"/>
    <property type="match status" value="1"/>
</dbReference>
<dbReference type="EMBL" id="VBAL01000131">
    <property type="protein sequence ID" value="TMI99769.1"/>
    <property type="molecule type" value="Genomic_DNA"/>
</dbReference>